<comment type="similarity">
    <text evidence="2">Belongs to the Tdpoz family.</text>
</comment>
<dbReference type="Gene3D" id="2.60.210.10">
    <property type="entry name" value="Apoptosis, Tumor Necrosis Factor Receptor Associated Protein 2, Chain A"/>
    <property type="match status" value="1"/>
</dbReference>
<feature type="domain" description="BTB" evidence="3">
    <location>
        <begin position="195"/>
        <end position="262"/>
    </location>
</feature>
<dbReference type="Pfam" id="PF22486">
    <property type="entry name" value="MATH_2"/>
    <property type="match status" value="1"/>
</dbReference>
<dbReference type="InterPro" id="IPR000210">
    <property type="entry name" value="BTB/POZ_dom"/>
</dbReference>
<dbReference type="Gene3D" id="3.30.710.10">
    <property type="entry name" value="Potassium Channel Kv1.1, Chain A"/>
    <property type="match status" value="1"/>
</dbReference>
<dbReference type="PANTHER" id="PTHR26379">
    <property type="entry name" value="BTB/POZ AND MATH DOMAIN-CONTAINING PROTEIN 1"/>
    <property type="match status" value="1"/>
</dbReference>
<dbReference type="PROSITE" id="PS50097">
    <property type="entry name" value="BTB"/>
    <property type="match status" value="1"/>
</dbReference>
<dbReference type="OMA" id="NHMDASP"/>
<dbReference type="InterPro" id="IPR002083">
    <property type="entry name" value="MATH/TRAF_dom"/>
</dbReference>
<dbReference type="AlphaFoldDB" id="A0A9R0WFJ6"/>
<keyword evidence="6" id="KW-1185">Reference proteome</keyword>
<evidence type="ECO:0000259" key="4">
    <source>
        <dbReference type="PROSITE" id="PS50144"/>
    </source>
</evidence>
<dbReference type="CDD" id="cd18280">
    <property type="entry name" value="BTB_POZ_BPM_plant"/>
    <property type="match status" value="1"/>
</dbReference>
<dbReference type="Proteomes" id="UP000324705">
    <property type="component" value="Chromosome 4B"/>
</dbReference>
<dbReference type="PANTHER" id="PTHR26379:SF483">
    <property type="entry name" value="OS11G0619800 PROTEIN"/>
    <property type="match status" value="1"/>
</dbReference>
<dbReference type="InterPro" id="IPR045005">
    <property type="entry name" value="BPM1-6"/>
</dbReference>
<evidence type="ECO:0000313" key="5">
    <source>
        <dbReference type="EMBL" id="VAI09921.1"/>
    </source>
</evidence>
<dbReference type="Pfam" id="PF00651">
    <property type="entry name" value="BTB"/>
    <property type="match status" value="1"/>
</dbReference>
<name>A0A9R0WFJ6_TRITD</name>
<dbReference type="Gramene" id="TRITD4Bv1G179190.1">
    <property type="protein sequence ID" value="TRITD4Bv1G179190.1"/>
    <property type="gene ID" value="TRITD4Bv1G179190"/>
</dbReference>
<dbReference type="SMART" id="SM00061">
    <property type="entry name" value="MATH"/>
    <property type="match status" value="1"/>
</dbReference>
<dbReference type="InterPro" id="IPR008974">
    <property type="entry name" value="TRAF-like"/>
</dbReference>
<dbReference type="Pfam" id="PF24570">
    <property type="entry name" value="BACK_BPM_SPOP"/>
    <property type="match status" value="1"/>
</dbReference>
<dbReference type="SUPFAM" id="SSF54695">
    <property type="entry name" value="POZ domain"/>
    <property type="match status" value="1"/>
</dbReference>
<comment type="pathway">
    <text evidence="1">Protein modification; protein ubiquitination.</text>
</comment>
<protein>
    <submittedName>
        <fullName evidence="5">Uncharacterized protein</fullName>
    </submittedName>
</protein>
<feature type="domain" description="MATH" evidence="4">
    <location>
        <begin position="28"/>
        <end position="159"/>
    </location>
</feature>
<dbReference type="GO" id="GO:0016567">
    <property type="term" value="P:protein ubiquitination"/>
    <property type="evidence" value="ECO:0007669"/>
    <property type="project" value="InterPro"/>
</dbReference>
<evidence type="ECO:0000256" key="1">
    <source>
        <dbReference type="ARBA" id="ARBA00004906"/>
    </source>
</evidence>
<dbReference type="Gene3D" id="1.25.40.420">
    <property type="match status" value="1"/>
</dbReference>
<dbReference type="SUPFAM" id="SSF49599">
    <property type="entry name" value="TRAF domain-like"/>
    <property type="match status" value="1"/>
</dbReference>
<evidence type="ECO:0000256" key="2">
    <source>
        <dbReference type="ARBA" id="ARBA00010846"/>
    </source>
</evidence>
<dbReference type="CDD" id="cd00121">
    <property type="entry name" value="MATH"/>
    <property type="match status" value="1"/>
</dbReference>
<proteinExistence type="inferred from homology"/>
<evidence type="ECO:0000259" key="3">
    <source>
        <dbReference type="PROSITE" id="PS50097"/>
    </source>
</evidence>
<reference evidence="5 6" key="1">
    <citation type="submission" date="2017-09" db="EMBL/GenBank/DDBJ databases">
        <authorList>
            <consortium name="International Durum Wheat Genome Sequencing Consortium (IDWGSC)"/>
            <person name="Milanesi L."/>
        </authorList>
    </citation>
    <scope>NUCLEOTIDE SEQUENCE [LARGE SCALE GENOMIC DNA]</scope>
    <source>
        <strain evidence="6">cv. Svevo</strain>
    </source>
</reference>
<organism evidence="5 6">
    <name type="scientific">Triticum turgidum subsp. durum</name>
    <name type="common">Durum wheat</name>
    <name type="synonym">Triticum durum</name>
    <dbReference type="NCBI Taxonomy" id="4567"/>
    <lineage>
        <taxon>Eukaryota</taxon>
        <taxon>Viridiplantae</taxon>
        <taxon>Streptophyta</taxon>
        <taxon>Embryophyta</taxon>
        <taxon>Tracheophyta</taxon>
        <taxon>Spermatophyta</taxon>
        <taxon>Magnoliopsida</taxon>
        <taxon>Liliopsida</taxon>
        <taxon>Poales</taxon>
        <taxon>Poaceae</taxon>
        <taxon>BOP clade</taxon>
        <taxon>Pooideae</taxon>
        <taxon>Triticodae</taxon>
        <taxon>Triticeae</taxon>
        <taxon>Triticinae</taxon>
        <taxon>Triticum</taxon>
    </lineage>
</organism>
<accession>A0A9R0WFJ6</accession>
<dbReference type="InterPro" id="IPR056423">
    <property type="entry name" value="BACK_BPM_SPOP"/>
</dbReference>
<evidence type="ECO:0000313" key="6">
    <source>
        <dbReference type="Proteomes" id="UP000324705"/>
    </source>
</evidence>
<sequence length="372" mass="40649">MSGSPLSSSGGMPWQTASAIVARPLPVCGSHVLKIDGYSRTKGLVNGKGVSSEKFVVGRHRWYMRYFPDGSSAGQAGWISIYLCLVHTDSVDDQVHARCKISLLDQDGEPVPSRVTDSQTCHTFSSNTGPWGCPQLITRKDLEESLYLKDDVFSVKCEITVPREIFTEPISLLVSAPPSDMHRHFGRLLSSGDGADVTFEVGGETFAAHRCVLAARSSVFMAELFGPMKENTDASVRITDMEAKVFKAMLHFIYTDSLPPMDDEQEVVVMAQHLLVAADTYNLERLKLLCVEKLCNHMDASPAATTLALAEQHSCCGLKDLCFKFLASPGNILKAVVANDGFEHVRTSCPSVLRSSLPKFHLDLRQAPPSLA</sequence>
<dbReference type="InterPro" id="IPR011333">
    <property type="entry name" value="SKP1/BTB/POZ_sf"/>
</dbReference>
<dbReference type="EMBL" id="LT934118">
    <property type="protein sequence ID" value="VAI09921.1"/>
    <property type="molecule type" value="Genomic_DNA"/>
</dbReference>
<dbReference type="SMART" id="SM00225">
    <property type="entry name" value="BTB"/>
    <property type="match status" value="1"/>
</dbReference>
<gene>
    <name evidence="5" type="ORF">TRITD_4Bv1G179190</name>
</gene>
<dbReference type="PROSITE" id="PS50144">
    <property type="entry name" value="MATH"/>
    <property type="match status" value="1"/>
</dbReference>